<gene>
    <name evidence="2" type="ORF">G3574_03160</name>
</gene>
<organism evidence="2 3">
    <name type="scientific">Noviherbaspirillum galbum</name>
    <dbReference type="NCBI Taxonomy" id="2709383"/>
    <lineage>
        <taxon>Bacteria</taxon>
        <taxon>Pseudomonadati</taxon>
        <taxon>Pseudomonadota</taxon>
        <taxon>Betaproteobacteria</taxon>
        <taxon>Burkholderiales</taxon>
        <taxon>Oxalobacteraceae</taxon>
        <taxon>Noviherbaspirillum</taxon>
    </lineage>
</organism>
<accession>A0A6B3SHC6</accession>
<feature type="domain" description="Bacteriophage T5 Orf172 DNA-binding" evidence="1">
    <location>
        <begin position="279"/>
        <end position="370"/>
    </location>
</feature>
<dbReference type="AlphaFoldDB" id="A0A6B3SHC6"/>
<dbReference type="Pfam" id="PF10544">
    <property type="entry name" value="T5orf172"/>
    <property type="match status" value="1"/>
</dbReference>
<evidence type="ECO:0000313" key="3">
    <source>
        <dbReference type="Proteomes" id="UP000482155"/>
    </source>
</evidence>
<proteinExistence type="predicted"/>
<sequence length="387" mass="44983">MTKAEREAEIRRERLITNFVRWIDSIVRSETTSESRNRKLEFLFEAYSKAVIELLQYSTQEETVQLRHHSSRLQHKSRVFLSDSIAAPPTLSKKPSISTQIPESVGLVDVLKFECIRKIRQMVRKEALYGDSKATKNVLGAQIDAFVKRLRNHPEQERLVLSVAKRLDDASLPAWLDPAFIKDIPEFAEQYLDLTSEEINFLERHDIAAHEVLDATLMNRRSWMRALERLSMQVALVRSPCNRGHRLKRRAGHCVQCDSKGLSWQRNHNTPGYVYLAYSESERLIKVGITKNAPRQRLNAISRGYGKVRDWKLIDFAYFPMSKGRIEEKLKAELKEYREQRDYQHSGKKTKATEIFDFPLDEARSIFEEIANREGSPVISTELYTDN</sequence>
<comment type="caution">
    <text evidence="2">The sequence shown here is derived from an EMBL/GenBank/DDBJ whole genome shotgun (WGS) entry which is preliminary data.</text>
</comment>
<dbReference type="EMBL" id="JAAIVB010000011">
    <property type="protein sequence ID" value="NEX60068.1"/>
    <property type="molecule type" value="Genomic_DNA"/>
</dbReference>
<keyword evidence="3" id="KW-1185">Reference proteome</keyword>
<dbReference type="Proteomes" id="UP000482155">
    <property type="component" value="Unassembled WGS sequence"/>
</dbReference>
<reference evidence="2 3" key="1">
    <citation type="submission" date="2020-02" db="EMBL/GenBank/DDBJ databases">
        <authorList>
            <person name="Kim M.K."/>
        </authorList>
    </citation>
    <scope>NUCLEOTIDE SEQUENCE [LARGE SCALE GENOMIC DNA]</scope>
    <source>
        <strain evidence="2 3">17J57-3</strain>
    </source>
</reference>
<dbReference type="InterPro" id="IPR018306">
    <property type="entry name" value="Phage_T5_Orf172_DNA-bd"/>
</dbReference>
<dbReference type="RefSeq" id="WP_163960571.1">
    <property type="nucleotide sequence ID" value="NZ_JAAIVB010000011.1"/>
</dbReference>
<evidence type="ECO:0000259" key="1">
    <source>
        <dbReference type="SMART" id="SM00974"/>
    </source>
</evidence>
<protein>
    <submittedName>
        <fullName evidence="2">GIY-YIG nuclease family protein</fullName>
    </submittedName>
</protein>
<name>A0A6B3SHC6_9BURK</name>
<evidence type="ECO:0000313" key="2">
    <source>
        <dbReference type="EMBL" id="NEX60068.1"/>
    </source>
</evidence>
<dbReference type="SMART" id="SM00974">
    <property type="entry name" value="T5orf172"/>
    <property type="match status" value="1"/>
</dbReference>